<feature type="compositionally biased region" description="Polar residues" evidence="1">
    <location>
        <begin position="1"/>
        <end position="10"/>
    </location>
</feature>
<evidence type="ECO:0000256" key="1">
    <source>
        <dbReference type="SAM" id="MobiDB-lite"/>
    </source>
</evidence>
<feature type="non-terminal residue" evidence="2">
    <location>
        <position position="1"/>
    </location>
</feature>
<gene>
    <name evidence="2" type="primary">STYK1</name>
</gene>
<feature type="non-terminal residue" evidence="2">
    <location>
        <position position="138"/>
    </location>
</feature>
<accession>A0A1A8NB09</accession>
<reference evidence="2" key="1">
    <citation type="submission" date="2016-05" db="EMBL/GenBank/DDBJ databases">
        <authorList>
            <person name="Lavstsen T."/>
            <person name="Jespersen J.S."/>
        </authorList>
    </citation>
    <scope>NUCLEOTIDE SEQUENCE</scope>
    <source>
        <tissue evidence="2">Brain</tissue>
    </source>
</reference>
<dbReference type="EMBL" id="HAEH01000999">
    <property type="protein sequence ID" value="SBR66017.1"/>
    <property type="molecule type" value="Transcribed_RNA"/>
</dbReference>
<protein>
    <submittedName>
        <fullName evidence="2">Serine/threonine/tyrosine kinase 1</fullName>
    </submittedName>
</protein>
<keyword evidence="2" id="KW-0808">Transferase</keyword>
<name>A0A1A8NB09_9TELE</name>
<organism evidence="2">
    <name type="scientific">Nothobranchius rachovii</name>
    <name type="common">bluefin notho</name>
    <dbReference type="NCBI Taxonomy" id="451742"/>
    <lineage>
        <taxon>Eukaryota</taxon>
        <taxon>Metazoa</taxon>
        <taxon>Chordata</taxon>
        <taxon>Craniata</taxon>
        <taxon>Vertebrata</taxon>
        <taxon>Euteleostomi</taxon>
        <taxon>Actinopterygii</taxon>
        <taxon>Neopterygii</taxon>
        <taxon>Teleostei</taxon>
        <taxon>Neoteleostei</taxon>
        <taxon>Acanthomorphata</taxon>
        <taxon>Ovalentaria</taxon>
        <taxon>Atherinomorphae</taxon>
        <taxon>Cyprinodontiformes</taxon>
        <taxon>Nothobranchiidae</taxon>
        <taxon>Nothobranchius</taxon>
    </lineage>
</organism>
<evidence type="ECO:0000313" key="2">
    <source>
        <dbReference type="EMBL" id="SBR66017.1"/>
    </source>
</evidence>
<feature type="compositionally biased region" description="Basic and acidic residues" evidence="1">
    <location>
        <begin position="123"/>
        <end position="138"/>
    </location>
</feature>
<feature type="region of interest" description="Disordered" evidence="1">
    <location>
        <begin position="1"/>
        <end position="138"/>
    </location>
</feature>
<dbReference type="AlphaFoldDB" id="A0A1A8NB09"/>
<proteinExistence type="predicted"/>
<feature type="compositionally biased region" description="Polar residues" evidence="1">
    <location>
        <begin position="45"/>
        <end position="60"/>
    </location>
</feature>
<reference evidence="2" key="2">
    <citation type="submission" date="2016-06" db="EMBL/GenBank/DDBJ databases">
        <title>The genome of a short-lived fish provides insights into sex chromosome evolution and the genetic control of aging.</title>
        <authorList>
            <person name="Reichwald K."/>
            <person name="Felder M."/>
            <person name="Petzold A."/>
            <person name="Koch P."/>
            <person name="Groth M."/>
            <person name="Platzer M."/>
        </authorList>
    </citation>
    <scope>NUCLEOTIDE SEQUENCE</scope>
    <source>
        <tissue evidence="2">Brain</tissue>
    </source>
</reference>
<keyword evidence="2" id="KW-0418">Kinase</keyword>
<feature type="compositionally biased region" description="Basic and acidic residues" evidence="1">
    <location>
        <begin position="103"/>
        <end position="115"/>
    </location>
</feature>
<feature type="compositionally biased region" description="Low complexity" evidence="1">
    <location>
        <begin position="11"/>
        <end position="23"/>
    </location>
</feature>
<sequence length="138" mass="15597">TNTHTTPHTGSPQHTPQHTPSTPAEDTPPHTPPQHSTTTSHKDTQQQTPLAWNRRTTGNKPTGIRRSADDRSKQETNSGGSTADVHREASWRLQPGHCTARIVLHEAQRHSEPLQRPHGQQRRRLEDAERNSRQQRDT</sequence>
<dbReference type="GO" id="GO:0016301">
    <property type="term" value="F:kinase activity"/>
    <property type="evidence" value="ECO:0007669"/>
    <property type="project" value="UniProtKB-KW"/>
</dbReference>